<feature type="region of interest" description="Disordered" evidence="5">
    <location>
        <begin position="459"/>
        <end position="513"/>
    </location>
</feature>
<comment type="catalytic activity">
    <reaction evidence="1">
        <text>Thiol-dependent hydrolysis of ester, thioester, amide, peptide and isopeptide bonds formed by the C-terminal Gly of ubiquitin (a 76-residue protein attached to proteins as an intracellular targeting signal).</text>
        <dbReference type="EC" id="3.4.19.12"/>
    </reaction>
</comment>
<dbReference type="InterPro" id="IPR018200">
    <property type="entry name" value="USP_CS"/>
</dbReference>
<evidence type="ECO:0000256" key="1">
    <source>
        <dbReference type="ARBA" id="ARBA00000707"/>
    </source>
</evidence>
<dbReference type="InterPro" id="IPR001841">
    <property type="entry name" value="Znf_RING"/>
</dbReference>
<feature type="compositionally biased region" description="Acidic residues" evidence="5">
    <location>
        <begin position="494"/>
        <end position="513"/>
    </location>
</feature>
<dbReference type="CDD" id="cd02674">
    <property type="entry name" value="Peptidase_C19R"/>
    <property type="match status" value="1"/>
</dbReference>
<gene>
    <name evidence="6" type="ORF">CGI_10008830</name>
</gene>
<dbReference type="PROSITE" id="PS50235">
    <property type="entry name" value="USP_3"/>
    <property type="match status" value="1"/>
</dbReference>
<evidence type="ECO:0000256" key="5">
    <source>
        <dbReference type="SAM" id="MobiDB-lite"/>
    </source>
</evidence>
<dbReference type="PROSITE" id="PS00973">
    <property type="entry name" value="USP_2"/>
    <property type="match status" value="1"/>
</dbReference>
<dbReference type="InterPro" id="IPR001394">
    <property type="entry name" value="Peptidase_C19_UCH"/>
</dbReference>
<dbReference type="GO" id="GO:0004843">
    <property type="term" value="F:cysteine-type deubiquitinase activity"/>
    <property type="evidence" value="ECO:0007669"/>
    <property type="project" value="UniProtKB-EC"/>
</dbReference>
<evidence type="ECO:0000256" key="4">
    <source>
        <dbReference type="ARBA" id="ARBA00022833"/>
    </source>
</evidence>
<sequence>MEDTETGTLAPSVEEEEESASAAAGSAMEVAPSSVITASYYSKDVPGLQCLLSTTPLLKFFLEQFTLEDFPKDSLTTYFYQLVRKIWSGQFSIVYPRDFKNALGLFHVQFQDYRQHDCQEFLVLFLDTLHQQLKCEEEAVQNNLQRASIAGNKDQLNNSIDAKSCNEDGDTVTCTFPESPSLPVNEDSATVSYVIQSELPTLLKSVVRTDSSGDLEKSESDVNELEPILNNVSNLKQRIPKIEEFYAKDTKTLNTNVLLEDFEKDDLATDSEKFPKQELNIFAENDLVMHVPVEPVAVANNKDDTARKGPKNTNIQAEKFNKMQKACEMDAEGDGIVKKMKFECTEKNFQVQAQSKINKDYEINDQNLKLARFGMEGVNIRKDLGAEGSLDSDVCDSIMKTHLLEDRCSPCAAPDGDSARTTAKTKKKNCDNCVQNTDKQVSKNVKTKKSQLVENSSKKFRCETKHEGSPANSILSTDNEDDREDGGLQNSESTEVDVMEREEEVQADTEEEAAEKAWETYIRDNHSIIISTFQGQFKSMVVCSECSHVSVTFEPFMYLSVPLPHATDRQISVLFVSLEGTSTRYLLTLQKSDKINKVKEELKNLIGRPVDDIILAEALDSHISRILEENISMQYVNDSCRVVYAYEMPPCPALLEEAKIPPLVLDFPTVEEPNKFSATHTNSEEDIFSSMGTFTKRDVSDINKYMHSGETSGKVTDVQMTELGNDKCWNTSEEPTINEAKTTSSWSDSKKSDSWAGSHAAGQWSQDDSDKLRESLNEVMVDVSGTGRWNQDFAAGHSPSVSNSDWLTGSSVINETSDSASGWDLTQTLQVDDTLMKSDPLPDSVTWSTNTNQSGSGWDSGSVTAPAAVVTDKWKSCAICLEELEDSELLCHTVCGGTFCQSCLEMSIKHYGEDSYVCPVCSSSATLTADFCPIGSSSTQNLSVPLSSQMDRQGLRCSRCQYSEQCQGCPISRDSSVHLRPGDCLSVCLSSLPQAYRADLEGFVDHETMDNLRPEKTLTIYDCLQAFTESEDLDEHNPWYCPRCQRNQCAKKTITVWQYPDTLILHLKRFVYHDLSSNKVDAEVEYPLQDLNLSQYTSGPDSGSLTYDLYSIVCHFGGANAGHYTTFAKHPLNGLWYYYNDESVSQQSPKKDDYKNAYILFYNRQGTDVKFDLPKFPLDSPNVLRESLNNRPQLAAVPIPLNPGRGVSLAEDLRTQTDYDEVDKSCSDQKEEMTQ</sequence>
<keyword evidence="3" id="KW-0479">Metal-binding</keyword>
<dbReference type="InterPro" id="IPR013083">
    <property type="entry name" value="Znf_RING/FYVE/PHD"/>
</dbReference>
<keyword evidence="6" id="KW-0378">Hydrolase</keyword>
<evidence type="ECO:0000256" key="3">
    <source>
        <dbReference type="ARBA" id="ARBA00022771"/>
    </source>
</evidence>
<dbReference type="Gene3D" id="3.90.70.10">
    <property type="entry name" value="Cysteine proteinases"/>
    <property type="match status" value="3"/>
</dbReference>
<dbReference type="PANTHER" id="PTHR21646">
    <property type="entry name" value="UBIQUITIN CARBOXYL-TERMINAL HYDROLASE"/>
    <property type="match status" value="1"/>
</dbReference>
<dbReference type="EC" id="3.4.19.12" evidence="2"/>
<organism evidence="6">
    <name type="scientific">Magallana gigas</name>
    <name type="common">Pacific oyster</name>
    <name type="synonym">Crassostrea gigas</name>
    <dbReference type="NCBI Taxonomy" id="29159"/>
    <lineage>
        <taxon>Eukaryota</taxon>
        <taxon>Metazoa</taxon>
        <taxon>Spiralia</taxon>
        <taxon>Lophotrochozoa</taxon>
        <taxon>Mollusca</taxon>
        <taxon>Bivalvia</taxon>
        <taxon>Autobranchia</taxon>
        <taxon>Pteriomorphia</taxon>
        <taxon>Ostreida</taxon>
        <taxon>Ostreoidea</taxon>
        <taxon>Ostreidae</taxon>
        <taxon>Magallana</taxon>
    </lineage>
</organism>
<dbReference type="PANTHER" id="PTHR21646:SF35">
    <property type="match status" value="1"/>
</dbReference>
<accession>K1Q0U7</accession>
<dbReference type="AlphaFoldDB" id="K1Q0U7"/>
<protein>
    <recommendedName>
        <fullName evidence="2">ubiquitinyl hydrolase 1</fullName>
        <ecNumber evidence="2">3.4.19.12</ecNumber>
    </recommendedName>
</protein>
<dbReference type="InParanoid" id="K1Q0U7"/>
<feature type="region of interest" description="Disordered" evidence="5">
    <location>
        <begin position="1"/>
        <end position="26"/>
    </location>
</feature>
<dbReference type="Gene3D" id="3.30.40.10">
    <property type="entry name" value="Zinc/RING finger domain, C3HC4 (zinc finger)"/>
    <property type="match status" value="1"/>
</dbReference>
<name>K1Q0U7_MAGGI</name>
<reference evidence="6" key="1">
    <citation type="journal article" date="2012" name="Nature">
        <title>The oyster genome reveals stress adaptation and complexity of shell formation.</title>
        <authorList>
            <person name="Zhang G."/>
            <person name="Fang X."/>
            <person name="Guo X."/>
            <person name="Li L."/>
            <person name="Luo R."/>
            <person name="Xu F."/>
            <person name="Yang P."/>
            <person name="Zhang L."/>
            <person name="Wang X."/>
            <person name="Qi H."/>
            <person name="Xiong Z."/>
            <person name="Que H."/>
            <person name="Xie Y."/>
            <person name="Holland P.W."/>
            <person name="Paps J."/>
            <person name="Zhu Y."/>
            <person name="Wu F."/>
            <person name="Chen Y."/>
            <person name="Wang J."/>
            <person name="Peng C."/>
            <person name="Meng J."/>
            <person name="Yang L."/>
            <person name="Liu J."/>
            <person name="Wen B."/>
            <person name="Zhang N."/>
            <person name="Huang Z."/>
            <person name="Zhu Q."/>
            <person name="Feng Y."/>
            <person name="Mount A."/>
            <person name="Hedgecock D."/>
            <person name="Xu Z."/>
            <person name="Liu Y."/>
            <person name="Domazet-Loso T."/>
            <person name="Du Y."/>
            <person name="Sun X."/>
            <person name="Zhang S."/>
            <person name="Liu B."/>
            <person name="Cheng P."/>
            <person name="Jiang X."/>
            <person name="Li J."/>
            <person name="Fan D."/>
            <person name="Wang W."/>
            <person name="Fu W."/>
            <person name="Wang T."/>
            <person name="Wang B."/>
            <person name="Zhang J."/>
            <person name="Peng Z."/>
            <person name="Li Y."/>
            <person name="Li N."/>
            <person name="Wang J."/>
            <person name="Chen M."/>
            <person name="He Y."/>
            <person name="Tan F."/>
            <person name="Song X."/>
            <person name="Zheng Q."/>
            <person name="Huang R."/>
            <person name="Yang H."/>
            <person name="Du X."/>
            <person name="Chen L."/>
            <person name="Yang M."/>
            <person name="Gaffney P.M."/>
            <person name="Wang S."/>
            <person name="Luo L."/>
            <person name="She Z."/>
            <person name="Ming Y."/>
            <person name="Huang W."/>
            <person name="Zhang S."/>
            <person name="Huang B."/>
            <person name="Zhang Y."/>
            <person name="Qu T."/>
            <person name="Ni P."/>
            <person name="Miao G."/>
            <person name="Wang J."/>
            <person name="Wang Q."/>
            <person name="Steinberg C.E."/>
            <person name="Wang H."/>
            <person name="Li N."/>
            <person name="Qian L."/>
            <person name="Zhang G."/>
            <person name="Li Y."/>
            <person name="Yang H."/>
            <person name="Liu X."/>
            <person name="Wang J."/>
            <person name="Yin Y."/>
            <person name="Wang J."/>
        </authorList>
    </citation>
    <scope>NUCLEOTIDE SEQUENCE [LARGE SCALE GENOMIC DNA]</scope>
    <source>
        <strain evidence="6">05x7-T-G4-1.051#20</strain>
    </source>
</reference>
<dbReference type="HOGENOM" id="CLU_296704_0_0_1"/>
<dbReference type="SUPFAM" id="SSF54001">
    <property type="entry name" value="Cysteine proteinases"/>
    <property type="match status" value="1"/>
</dbReference>
<proteinExistence type="predicted"/>
<dbReference type="InterPro" id="IPR050185">
    <property type="entry name" value="Ub_carboxyl-term_hydrolase"/>
</dbReference>
<dbReference type="SUPFAM" id="SSF57850">
    <property type="entry name" value="RING/U-box"/>
    <property type="match status" value="1"/>
</dbReference>
<evidence type="ECO:0000313" key="6">
    <source>
        <dbReference type="EMBL" id="EKC27523.1"/>
    </source>
</evidence>
<dbReference type="PROSITE" id="PS50089">
    <property type="entry name" value="ZF_RING_2"/>
    <property type="match status" value="1"/>
</dbReference>
<feature type="region of interest" description="Disordered" evidence="5">
    <location>
        <begin position="726"/>
        <end position="769"/>
    </location>
</feature>
<dbReference type="EMBL" id="JH817244">
    <property type="protein sequence ID" value="EKC27523.1"/>
    <property type="molecule type" value="Genomic_DNA"/>
</dbReference>
<feature type="compositionally biased region" description="Polar residues" evidence="5">
    <location>
        <begin position="845"/>
        <end position="862"/>
    </location>
</feature>
<keyword evidence="4" id="KW-0862">Zinc</keyword>
<dbReference type="Pfam" id="PF00443">
    <property type="entry name" value="UCH"/>
    <property type="match status" value="2"/>
</dbReference>
<evidence type="ECO:0000256" key="2">
    <source>
        <dbReference type="ARBA" id="ARBA00012759"/>
    </source>
</evidence>
<feature type="compositionally biased region" description="Polar residues" evidence="5">
    <location>
        <begin position="728"/>
        <end position="741"/>
    </location>
</feature>
<dbReference type="GO" id="GO:0008270">
    <property type="term" value="F:zinc ion binding"/>
    <property type="evidence" value="ECO:0007669"/>
    <property type="project" value="UniProtKB-KW"/>
</dbReference>
<feature type="region of interest" description="Disordered" evidence="5">
    <location>
        <begin position="840"/>
        <end position="862"/>
    </location>
</feature>
<feature type="region of interest" description="Disordered" evidence="5">
    <location>
        <begin position="1212"/>
        <end position="1235"/>
    </location>
</feature>
<keyword evidence="3" id="KW-0863">Zinc-finger</keyword>
<dbReference type="InterPro" id="IPR028889">
    <property type="entry name" value="USP"/>
</dbReference>
<dbReference type="InterPro" id="IPR038765">
    <property type="entry name" value="Papain-like_cys_pep_sf"/>
</dbReference>
<feature type="compositionally biased region" description="Basic and acidic residues" evidence="5">
    <location>
        <begin position="459"/>
        <end position="468"/>
    </location>
</feature>
<dbReference type="GO" id="GO:0016579">
    <property type="term" value="P:protein deubiquitination"/>
    <property type="evidence" value="ECO:0007669"/>
    <property type="project" value="InterPro"/>
</dbReference>